<accession>A0A368RL57</accession>
<reference evidence="3" key="1">
    <citation type="journal article" date="2012" name="Nat. Biotechnol.">
        <title>Reference genome sequence of the model plant Setaria.</title>
        <authorList>
            <person name="Bennetzen J.L."/>
            <person name="Schmutz J."/>
            <person name="Wang H."/>
            <person name="Percifield R."/>
            <person name="Hawkins J."/>
            <person name="Pontaroli A.C."/>
            <person name="Estep M."/>
            <person name="Feng L."/>
            <person name="Vaughn J.N."/>
            <person name="Grimwood J."/>
            <person name="Jenkins J."/>
            <person name="Barry K."/>
            <person name="Lindquist E."/>
            <person name="Hellsten U."/>
            <person name="Deshpande S."/>
            <person name="Wang X."/>
            <person name="Wu X."/>
            <person name="Mitros T."/>
            <person name="Triplett J."/>
            <person name="Yang X."/>
            <person name="Ye C.Y."/>
            <person name="Mauro-Herrera M."/>
            <person name="Wang L."/>
            <person name="Li P."/>
            <person name="Sharma M."/>
            <person name="Sharma R."/>
            <person name="Ronald P.C."/>
            <person name="Panaud O."/>
            <person name="Kellogg E.A."/>
            <person name="Brutnell T.P."/>
            <person name="Doust A.N."/>
            <person name="Tuskan G.A."/>
            <person name="Rokhsar D."/>
            <person name="Devos K.M."/>
        </authorList>
    </citation>
    <scope>NUCLEOTIDE SEQUENCE [LARGE SCALE GENOMIC DNA]</scope>
    <source>
        <strain evidence="3">Yugu1</strain>
    </source>
</reference>
<evidence type="ECO:0000313" key="3">
    <source>
        <dbReference type="EMBL" id="RCV30330.1"/>
    </source>
</evidence>
<gene>
    <name evidence="3" type="ORF">SETIT_6G086000v2</name>
</gene>
<keyword evidence="2" id="KW-1133">Transmembrane helix</keyword>
<evidence type="ECO:0000256" key="1">
    <source>
        <dbReference type="SAM" id="MobiDB-lite"/>
    </source>
</evidence>
<reference evidence="3" key="2">
    <citation type="submission" date="2015-07" db="EMBL/GenBank/DDBJ databases">
        <authorList>
            <person name="Noorani M."/>
        </authorList>
    </citation>
    <scope>NUCLEOTIDE SEQUENCE</scope>
    <source>
        <strain evidence="3">Yugu1</strain>
    </source>
</reference>
<name>A0A368RL57_SETIT</name>
<dbReference type="EMBL" id="CM003533">
    <property type="protein sequence ID" value="RCV30330.1"/>
    <property type="molecule type" value="Genomic_DNA"/>
</dbReference>
<protein>
    <submittedName>
        <fullName evidence="3">Uncharacterized protein</fullName>
    </submittedName>
</protein>
<keyword evidence="2" id="KW-0472">Membrane</keyword>
<proteinExistence type="predicted"/>
<sequence length="180" mass="19473">MHDCVTYKFNSFIYSSSEIEQEGAELSIHGELRVQVVLLQQEGANDERGGGAPVDAAAVRGAARPAGHRADARQRVPRTGGRQGGGGRCHRRRRRRLAHPRRVRGRAVGVVAGAGVGALATMLPVAIHGNDLYICKYVIVRRKRARSWRRVQTVETSSMAAPLVVAIIAIIVVVVAVNDI</sequence>
<keyword evidence="2" id="KW-0812">Transmembrane</keyword>
<feature type="region of interest" description="Disordered" evidence="1">
    <location>
        <begin position="63"/>
        <end position="93"/>
    </location>
</feature>
<dbReference type="AlphaFoldDB" id="A0A368RL57"/>
<feature type="transmembrane region" description="Helical" evidence="2">
    <location>
        <begin position="159"/>
        <end position="177"/>
    </location>
</feature>
<evidence type="ECO:0000256" key="2">
    <source>
        <dbReference type="SAM" id="Phobius"/>
    </source>
</evidence>
<organism evidence="3">
    <name type="scientific">Setaria italica</name>
    <name type="common">Foxtail millet</name>
    <name type="synonym">Panicum italicum</name>
    <dbReference type="NCBI Taxonomy" id="4555"/>
    <lineage>
        <taxon>Eukaryota</taxon>
        <taxon>Viridiplantae</taxon>
        <taxon>Streptophyta</taxon>
        <taxon>Embryophyta</taxon>
        <taxon>Tracheophyta</taxon>
        <taxon>Spermatophyta</taxon>
        <taxon>Magnoliopsida</taxon>
        <taxon>Liliopsida</taxon>
        <taxon>Poales</taxon>
        <taxon>Poaceae</taxon>
        <taxon>PACMAD clade</taxon>
        <taxon>Panicoideae</taxon>
        <taxon>Panicodae</taxon>
        <taxon>Paniceae</taxon>
        <taxon>Cenchrinae</taxon>
        <taxon>Setaria</taxon>
    </lineage>
</organism>
<feature type="transmembrane region" description="Helical" evidence="2">
    <location>
        <begin position="103"/>
        <end position="127"/>
    </location>
</feature>